<proteinExistence type="inferred from homology"/>
<dbReference type="PROSITE" id="PS00758">
    <property type="entry name" value="ARGE_DAPE_CPG2_1"/>
    <property type="match status" value="1"/>
</dbReference>
<dbReference type="InterPro" id="IPR011650">
    <property type="entry name" value="Peptidase_M20_dimer"/>
</dbReference>
<dbReference type="AlphaFoldDB" id="A0A328BGK0"/>
<keyword evidence="3" id="KW-0479">Metal-binding</keyword>
<evidence type="ECO:0000256" key="3">
    <source>
        <dbReference type="ARBA" id="ARBA00022723"/>
    </source>
</evidence>
<keyword evidence="6" id="KW-0732">Signal</keyword>
<feature type="signal peptide" evidence="6">
    <location>
        <begin position="1"/>
        <end position="22"/>
    </location>
</feature>
<dbReference type="GO" id="GO:0006508">
    <property type="term" value="P:proteolysis"/>
    <property type="evidence" value="ECO:0007669"/>
    <property type="project" value="UniProtKB-KW"/>
</dbReference>
<dbReference type="Gene3D" id="1.10.150.900">
    <property type="match status" value="1"/>
</dbReference>
<dbReference type="NCBIfam" id="NF006596">
    <property type="entry name" value="PRK09133.1"/>
    <property type="match status" value="1"/>
</dbReference>
<dbReference type="Gene3D" id="3.40.630.10">
    <property type="entry name" value="Zn peptidases"/>
    <property type="match status" value="1"/>
</dbReference>
<dbReference type="SUPFAM" id="SSF53187">
    <property type="entry name" value="Zn-dependent exopeptidases"/>
    <property type="match status" value="1"/>
</dbReference>
<accession>A0A328BGK0</accession>
<comment type="similarity">
    <text evidence="1">Belongs to the peptidase M20A family.</text>
</comment>
<dbReference type="Gene3D" id="3.30.70.360">
    <property type="match status" value="1"/>
</dbReference>
<evidence type="ECO:0000313" key="8">
    <source>
        <dbReference type="EMBL" id="RAK65004.1"/>
    </source>
</evidence>
<evidence type="ECO:0000256" key="4">
    <source>
        <dbReference type="ARBA" id="ARBA00022801"/>
    </source>
</evidence>
<gene>
    <name evidence="8" type="ORF">DJ019_13455</name>
</gene>
<dbReference type="RefSeq" id="WP_111276542.1">
    <property type="nucleotide sequence ID" value="NZ_QFYS01000005.1"/>
</dbReference>
<dbReference type="InterPro" id="IPR036264">
    <property type="entry name" value="Bact_exopeptidase_dim_dom"/>
</dbReference>
<comment type="caution">
    <text evidence="8">The sequence shown here is derived from an EMBL/GenBank/DDBJ whole genome shotgun (WGS) entry which is preliminary data.</text>
</comment>
<dbReference type="Proteomes" id="UP000249524">
    <property type="component" value="Unassembled WGS sequence"/>
</dbReference>
<keyword evidence="5" id="KW-0862">Zinc</keyword>
<dbReference type="SUPFAM" id="SSF55031">
    <property type="entry name" value="Bacterial exopeptidase dimerisation domain"/>
    <property type="match status" value="1"/>
</dbReference>
<dbReference type="PROSITE" id="PS00759">
    <property type="entry name" value="ARGE_DAPE_CPG2_2"/>
    <property type="match status" value="1"/>
</dbReference>
<name>A0A328BGK0_9CAUL</name>
<feature type="domain" description="Peptidase M20 dimerisation" evidence="7">
    <location>
        <begin position="219"/>
        <end position="366"/>
    </location>
</feature>
<dbReference type="InterPro" id="IPR001261">
    <property type="entry name" value="ArgE/DapE_CS"/>
</dbReference>
<evidence type="ECO:0000256" key="2">
    <source>
        <dbReference type="ARBA" id="ARBA00022670"/>
    </source>
</evidence>
<keyword evidence="4" id="KW-0378">Hydrolase</keyword>
<dbReference type="PANTHER" id="PTHR45962:SF1">
    <property type="entry name" value="N-FATTY-ACYL-AMINO ACID SYNTHASE_HYDROLASE PM20D1"/>
    <property type="match status" value="1"/>
</dbReference>
<organism evidence="8 9">
    <name type="scientific">Phenylobacterium kunshanense</name>
    <dbReference type="NCBI Taxonomy" id="1445034"/>
    <lineage>
        <taxon>Bacteria</taxon>
        <taxon>Pseudomonadati</taxon>
        <taxon>Pseudomonadota</taxon>
        <taxon>Alphaproteobacteria</taxon>
        <taxon>Caulobacterales</taxon>
        <taxon>Caulobacteraceae</taxon>
        <taxon>Phenylobacterium</taxon>
    </lineage>
</organism>
<keyword evidence="2" id="KW-0645">Protease</keyword>
<dbReference type="EMBL" id="QFYS01000005">
    <property type="protein sequence ID" value="RAK65004.1"/>
    <property type="molecule type" value="Genomic_DNA"/>
</dbReference>
<dbReference type="InterPro" id="IPR002933">
    <property type="entry name" value="Peptidase_M20"/>
</dbReference>
<evidence type="ECO:0000313" key="9">
    <source>
        <dbReference type="Proteomes" id="UP000249524"/>
    </source>
</evidence>
<keyword evidence="9" id="KW-1185">Reference proteome</keyword>
<evidence type="ECO:0000259" key="7">
    <source>
        <dbReference type="Pfam" id="PF07687"/>
    </source>
</evidence>
<dbReference type="PANTHER" id="PTHR45962">
    <property type="entry name" value="N-FATTY-ACYL-AMINO ACID SYNTHASE/HYDROLASE PM20D1"/>
    <property type="match status" value="1"/>
</dbReference>
<dbReference type="GO" id="GO:0008233">
    <property type="term" value="F:peptidase activity"/>
    <property type="evidence" value="ECO:0007669"/>
    <property type="project" value="UniProtKB-KW"/>
</dbReference>
<evidence type="ECO:0000256" key="5">
    <source>
        <dbReference type="ARBA" id="ARBA00022833"/>
    </source>
</evidence>
<sequence length="469" mass="50113">MRRIAAGLVGLAALMGAGGAMAQGARPDQLAFREIYKELVETNTTLSAGSCTEAAAKMGARLKAAGFADADIHLLTPADHPKEGSLVAVLKGSNPKAGAVLLLGHLDVVEARREDWTRDPFVLVEEDGYFYGRGTADMKGLDAIWVDTLIRLKQAKTPPKRTLKMALTCGEETAEAFNGANWHVQNHRELIAADFVLNEGGGGRLKADGTRDLLSVQVGEKAAQNYKLTVTNPGGHSSRPRPDNAIYQLAEALLKVRAHVFPTMLTETTRIGFEARAKHDDAVGRALKRLLADPADLEAARVASTDVNVNSILHTNCVTTRLDAGHANNALPQRATAVVNCRIIPGETVEGTRETLEKVIGDPQVKVETIPPVRPIAVSPPLDPAVVGPMRALAEKHFPGVALIPSMSSGATDGRYFGPAKIPVYGVPGIFGDPDGNGAHGLNERIRVRSLYDGRDYLFDLVKVYVGAK</sequence>
<dbReference type="InterPro" id="IPR047177">
    <property type="entry name" value="Pept_M20A"/>
</dbReference>
<evidence type="ECO:0000256" key="1">
    <source>
        <dbReference type="ARBA" id="ARBA00006247"/>
    </source>
</evidence>
<protein>
    <submittedName>
        <fullName evidence="8">Peptidase M20</fullName>
    </submittedName>
</protein>
<dbReference type="Pfam" id="PF07687">
    <property type="entry name" value="M20_dimer"/>
    <property type="match status" value="1"/>
</dbReference>
<dbReference type="Pfam" id="PF01546">
    <property type="entry name" value="Peptidase_M20"/>
    <property type="match status" value="1"/>
</dbReference>
<reference evidence="8 9" key="1">
    <citation type="submission" date="2018-05" db="EMBL/GenBank/DDBJ databases">
        <authorList>
            <person name="Lanie J.A."/>
            <person name="Ng W.-L."/>
            <person name="Kazmierczak K.M."/>
            <person name="Andrzejewski T.M."/>
            <person name="Davidsen T.M."/>
            <person name="Wayne K.J."/>
            <person name="Tettelin H."/>
            <person name="Glass J.I."/>
            <person name="Rusch D."/>
            <person name="Podicherti R."/>
            <person name="Tsui H.-C.T."/>
            <person name="Winkler M.E."/>
        </authorList>
    </citation>
    <scope>NUCLEOTIDE SEQUENCE [LARGE SCALE GENOMIC DNA]</scope>
    <source>
        <strain evidence="8 9">BUT-10</strain>
    </source>
</reference>
<dbReference type="GO" id="GO:0046872">
    <property type="term" value="F:metal ion binding"/>
    <property type="evidence" value="ECO:0007669"/>
    <property type="project" value="UniProtKB-KW"/>
</dbReference>
<evidence type="ECO:0000256" key="6">
    <source>
        <dbReference type="SAM" id="SignalP"/>
    </source>
</evidence>
<feature type="chain" id="PRO_5016276336" evidence="6">
    <location>
        <begin position="23"/>
        <end position="469"/>
    </location>
</feature>
<dbReference type="OrthoDB" id="9809784at2"/>